<reference evidence="1" key="1">
    <citation type="submission" date="2021-03" db="EMBL/GenBank/DDBJ databases">
        <title>Whole genome shotgun sequence of Actinoplanes auranticolor NBRC 12245.</title>
        <authorList>
            <person name="Komaki H."/>
            <person name="Tamura T."/>
        </authorList>
    </citation>
    <scope>NUCLEOTIDE SEQUENCE</scope>
    <source>
        <strain evidence="1">NBRC 12245</strain>
    </source>
</reference>
<protein>
    <submittedName>
        <fullName evidence="1">Uncharacterized protein</fullName>
    </submittedName>
</protein>
<evidence type="ECO:0000313" key="2">
    <source>
        <dbReference type="Proteomes" id="UP000681340"/>
    </source>
</evidence>
<accession>A0A919SW86</accession>
<name>A0A919SW86_9ACTN</name>
<dbReference type="EMBL" id="BOQL01000085">
    <property type="protein sequence ID" value="GIM79801.1"/>
    <property type="molecule type" value="Genomic_DNA"/>
</dbReference>
<organism evidence="1 2">
    <name type="scientific">Actinoplanes auranticolor</name>
    <dbReference type="NCBI Taxonomy" id="47988"/>
    <lineage>
        <taxon>Bacteria</taxon>
        <taxon>Bacillati</taxon>
        <taxon>Actinomycetota</taxon>
        <taxon>Actinomycetes</taxon>
        <taxon>Micromonosporales</taxon>
        <taxon>Micromonosporaceae</taxon>
        <taxon>Actinoplanes</taxon>
    </lineage>
</organism>
<evidence type="ECO:0000313" key="1">
    <source>
        <dbReference type="EMBL" id="GIM79801.1"/>
    </source>
</evidence>
<sequence>MALVVAAFLAVAERTADTGATVDGVAAAAGTTAPAARTTPVIPAIAKRLAEEGIRTAFRTVTAARVLRSGGS</sequence>
<dbReference type="AlphaFoldDB" id="A0A919SW86"/>
<proteinExistence type="predicted"/>
<comment type="caution">
    <text evidence="1">The sequence shown here is derived from an EMBL/GenBank/DDBJ whole genome shotgun (WGS) entry which is preliminary data.</text>
</comment>
<keyword evidence="2" id="KW-1185">Reference proteome</keyword>
<dbReference type="Proteomes" id="UP000681340">
    <property type="component" value="Unassembled WGS sequence"/>
</dbReference>
<gene>
    <name evidence="1" type="ORF">Aau02nite_87550</name>
</gene>